<dbReference type="OrthoDB" id="341482at2759"/>
<gene>
    <name evidence="9" type="ORF">COCSUDRAFT_62557</name>
</gene>
<keyword evidence="4" id="KW-0653">Protein transport</keyword>
<dbReference type="GO" id="GO:0017056">
    <property type="term" value="F:structural constituent of nuclear pore"/>
    <property type="evidence" value="ECO:0007669"/>
    <property type="project" value="InterPro"/>
</dbReference>
<name>I0Z064_COCSC</name>
<dbReference type="Pfam" id="PF10168">
    <property type="entry name" value="Nup88"/>
    <property type="match status" value="2"/>
</dbReference>
<comment type="caution">
    <text evidence="9">The sequence shown here is derived from an EMBL/GenBank/DDBJ whole genome shotgun (WGS) entry which is preliminary data.</text>
</comment>
<dbReference type="eggNOG" id="KOG4460">
    <property type="taxonomic scope" value="Eukaryota"/>
</dbReference>
<dbReference type="GO" id="GO:0006606">
    <property type="term" value="P:protein import into nucleus"/>
    <property type="evidence" value="ECO:0007669"/>
    <property type="project" value="TreeGrafter"/>
</dbReference>
<evidence type="ECO:0000313" key="9">
    <source>
        <dbReference type="EMBL" id="EIE24033.1"/>
    </source>
</evidence>
<dbReference type="AlphaFoldDB" id="I0Z064"/>
<dbReference type="KEGG" id="csl:COCSUDRAFT_62557"/>
<dbReference type="GO" id="GO:0000055">
    <property type="term" value="P:ribosomal large subunit export from nucleus"/>
    <property type="evidence" value="ECO:0007669"/>
    <property type="project" value="InterPro"/>
</dbReference>
<reference evidence="9 10" key="1">
    <citation type="journal article" date="2012" name="Genome Biol.">
        <title>The genome of the polar eukaryotic microalga coccomyxa subellipsoidea reveals traits of cold adaptation.</title>
        <authorList>
            <person name="Blanc G."/>
            <person name="Agarkova I."/>
            <person name="Grimwood J."/>
            <person name="Kuo A."/>
            <person name="Brueggeman A."/>
            <person name="Dunigan D."/>
            <person name="Gurnon J."/>
            <person name="Ladunga I."/>
            <person name="Lindquist E."/>
            <person name="Lucas S."/>
            <person name="Pangilinan J."/>
            <person name="Proschold T."/>
            <person name="Salamov A."/>
            <person name="Schmutz J."/>
            <person name="Weeks D."/>
            <person name="Yamada T."/>
            <person name="Claverie J.M."/>
            <person name="Grigoriev I."/>
            <person name="Van Etten J."/>
            <person name="Lomsadze A."/>
            <person name="Borodovsky M."/>
        </authorList>
    </citation>
    <scope>NUCLEOTIDE SEQUENCE [LARGE SCALE GENOMIC DNA]</scope>
    <source>
        <strain evidence="9 10">C-169</strain>
    </source>
</reference>
<accession>I0Z064</accession>
<evidence type="ECO:0000256" key="8">
    <source>
        <dbReference type="SAM" id="MobiDB-lite"/>
    </source>
</evidence>
<dbReference type="InterPro" id="IPR019321">
    <property type="entry name" value="Nucleoporin_Nup88"/>
</dbReference>
<keyword evidence="7" id="KW-0539">Nucleus</keyword>
<evidence type="ECO:0000256" key="2">
    <source>
        <dbReference type="ARBA" id="ARBA00022448"/>
    </source>
</evidence>
<keyword evidence="10" id="KW-1185">Reference proteome</keyword>
<dbReference type="RefSeq" id="XP_005648577.1">
    <property type="nucleotide sequence ID" value="XM_005648520.1"/>
</dbReference>
<evidence type="ECO:0000256" key="3">
    <source>
        <dbReference type="ARBA" id="ARBA00022816"/>
    </source>
</evidence>
<dbReference type="STRING" id="574566.I0Z064"/>
<dbReference type="InterPro" id="IPR037700">
    <property type="entry name" value="NUP88/NUP82"/>
</dbReference>
<dbReference type="EMBL" id="AGSI01000006">
    <property type="protein sequence ID" value="EIE24033.1"/>
    <property type="molecule type" value="Genomic_DNA"/>
</dbReference>
<dbReference type="GO" id="GO:0005643">
    <property type="term" value="C:nuclear pore"/>
    <property type="evidence" value="ECO:0007669"/>
    <property type="project" value="UniProtKB-SubCell"/>
</dbReference>
<evidence type="ECO:0000256" key="5">
    <source>
        <dbReference type="ARBA" id="ARBA00023010"/>
    </source>
</evidence>
<dbReference type="GeneID" id="17042031"/>
<evidence type="ECO:0000256" key="1">
    <source>
        <dbReference type="ARBA" id="ARBA00004567"/>
    </source>
</evidence>
<dbReference type="Proteomes" id="UP000007264">
    <property type="component" value="Unassembled WGS sequence"/>
</dbReference>
<keyword evidence="3" id="KW-0509">mRNA transport</keyword>
<evidence type="ECO:0008006" key="11">
    <source>
        <dbReference type="Google" id="ProtNLM"/>
    </source>
</evidence>
<proteinExistence type="predicted"/>
<dbReference type="GO" id="GO:0006406">
    <property type="term" value="P:mRNA export from nucleus"/>
    <property type="evidence" value="ECO:0007669"/>
    <property type="project" value="TreeGrafter"/>
</dbReference>
<keyword evidence="6" id="KW-0906">Nuclear pore complex</keyword>
<feature type="region of interest" description="Disordered" evidence="8">
    <location>
        <begin position="1"/>
        <end position="31"/>
    </location>
</feature>
<protein>
    <recommendedName>
        <fullName evidence="11">Nuclear pore complex protein Nup88</fullName>
    </recommendedName>
</protein>
<organism evidence="9 10">
    <name type="scientific">Coccomyxa subellipsoidea (strain C-169)</name>
    <name type="common">Green microalga</name>
    <dbReference type="NCBI Taxonomy" id="574566"/>
    <lineage>
        <taxon>Eukaryota</taxon>
        <taxon>Viridiplantae</taxon>
        <taxon>Chlorophyta</taxon>
        <taxon>core chlorophytes</taxon>
        <taxon>Trebouxiophyceae</taxon>
        <taxon>Trebouxiophyceae incertae sedis</taxon>
        <taxon>Coccomyxaceae</taxon>
        <taxon>Coccomyxa</taxon>
        <taxon>Coccomyxa subellipsoidea</taxon>
    </lineage>
</organism>
<keyword evidence="2" id="KW-0813">Transport</keyword>
<dbReference type="PANTHER" id="PTHR13257:SF0">
    <property type="entry name" value="NUCLEAR PORE COMPLEX PROTEIN NUP88"/>
    <property type="match status" value="1"/>
</dbReference>
<evidence type="ECO:0000256" key="6">
    <source>
        <dbReference type="ARBA" id="ARBA00023132"/>
    </source>
</evidence>
<feature type="region of interest" description="Disordered" evidence="8">
    <location>
        <begin position="475"/>
        <end position="494"/>
    </location>
</feature>
<sequence>MKNQVHVRTMEEVATPDRGSTKLSGSRALRPQPELGVRAGQLSVSHDGAYAAAAGTSVEDPDQAAVSVLDLTFRRPAARDGTGAERCESAQVDEEHFRSRPGLRVLQMAWHPGSSTHLAVLTSDNSWQLYHAGNLSHPEQRFELRLQRRRGVGVDGGEGRRAVAFAFGPQHSWQRFTVYFLCSDGAIFALCPVACFGAGVPASAVQALSEATAERDDLAHSGTTKAWLQQALSGPPVQGSLGVGGVSVQRLALDEHVPGLCGPLGVACAEGTAASFLEWAQEDVEAVSLCVNWFGGAATVLAVASARGLLGLHLLAEDIFPTWAESAPLCLTDDTLLLGVRSEVPVVDEAPPSLLLLDLVDLQSQAASRGAPDGEHTGRVAMHLLPDEAAPERLFVRTQSAAWIVTLSWLPALANFLAEDREALEEVAELPPPRVEQLFTAQPGSTLTGACVVGDALSGTALVLLTSDGAHHCLRPSGSLPADQQPRSEQRDAAAREVEEQVQQLYGALLRGPKGQRQSDGRALAVSSPEGTRALGEGIRSLLERHVEFIHQGHHHLLPRVEELKAAGEAQLHQLERMTDLHAAVQHSQDTLVARLDRASKLHANLQSRVKLLAELHFQLPRPLSLAETRMRDVVIPDAEAALTDLQRSVQSARRRWAALGSKAQQKAAAPMTSSVTSPSVPAAQLRRVRAALAEQAALTASASRGLAAMQAWLQAWQQEAQY</sequence>
<dbReference type="GO" id="GO:0000056">
    <property type="term" value="P:ribosomal small subunit export from nucleus"/>
    <property type="evidence" value="ECO:0007669"/>
    <property type="project" value="InterPro"/>
</dbReference>
<evidence type="ECO:0000313" key="10">
    <source>
        <dbReference type="Proteomes" id="UP000007264"/>
    </source>
</evidence>
<evidence type="ECO:0000256" key="4">
    <source>
        <dbReference type="ARBA" id="ARBA00022927"/>
    </source>
</evidence>
<evidence type="ECO:0000256" key="7">
    <source>
        <dbReference type="ARBA" id="ARBA00023242"/>
    </source>
</evidence>
<dbReference type="PANTHER" id="PTHR13257">
    <property type="entry name" value="NUCLEOPORIN NUP84-RELATED"/>
    <property type="match status" value="1"/>
</dbReference>
<comment type="subcellular location">
    <subcellularLocation>
        <location evidence="1">Nucleus</location>
        <location evidence="1">Nuclear pore complex</location>
    </subcellularLocation>
</comment>
<keyword evidence="5" id="KW-0811">Translocation</keyword>